<dbReference type="Gene3D" id="1.10.1060.10">
    <property type="entry name" value="Alpha-helical ferredoxin"/>
    <property type="match status" value="1"/>
</dbReference>
<dbReference type="Gene3D" id="3.50.50.60">
    <property type="entry name" value="FAD/NAD(P)-binding domain"/>
    <property type="match status" value="2"/>
</dbReference>
<dbReference type="InterPro" id="IPR009051">
    <property type="entry name" value="Helical_ferredxn"/>
</dbReference>
<comment type="caution">
    <text evidence="3">The sequence shown here is derived from an EMBL/GenBank/DDBJ whole genome shotgun (WGS) entry which is preliminary data.</text>
</comment>
<gene>
    <name evidence="3" type="ORF">S03H2_61834</name>
</gene>
<dbReference type="EMBL" id="BARU01039944">
    <property type="protein sequence ID" value="GAH86626.1"/>
    <property type="molecule type" value="Genomic_DNA"/>
</dbReference>
<dbReference type="SUPFAM" id="SSF46548">
    <property type="entry name" value="alpha-helical ferredoxin"/>
    <property type="match status" value="1"/>
</dbReference>
<dbReference type="PANTHER" id="PTHR42783">
    <property type="entry name" value="GLUTAMATE SYNTHASE [NADPH] SMALL CHAIN"/>
    <property type="match status" value="1"/>
</dbReference>
<feature type="domain" description="Dihydroprymidine dehydrogenase" evidence="2">
    <location>
        <begin position="2"/>
        <end position="57"/>
    </location>
</feature>
<sequence length="236" mass="25414">GQYREALKLIRESNPLPLVCGRVCPRFCETKCRRNLVDEPVAINTLKRFVADYDQNNGDPDIPKPKPATGHKVAIVGGGPAGLSAAYYLALKGHEVTIFEANPELGGMLRYGIPEYRLSKAVLDKEIAVIANLCRQIRCNVSLGKDFTIKSLKTTGYDAIFIALGAQANQRMKIKGEDLPGVLSGIGFLKDTACGKKVTLGEKVAVIGGGNTAIDAARTALRLGAGEVTIVYRRSR</sequence>
<evidence type="ECO:0000259" key="2">
    <source>
        <dbReference type="Pfam" id="PF14691"/>
    </source>
</evidence>
<evidence type="ECO:0000259" key="1">
    <source>
        <dbReference type="Pfam" id="PF07992"/>
    </source>
</evidence>
<feature type="non-terminal residue" evidence="3">
    <location>
        <position position="236"/>
    </location>
</feature>
<dbReference type="InterPro" id="IPR036188">
    <property type="entry name" value="FAD/NAD-bd_sf"/>
</dbReference>
<dbReference type="AlphaFoldDB" id="X1IW15"/>
<dbReference type="InterPro" id="IPR028261">
    <property type="entry name" value="DPD_II"/>
</dbReference>
<dbReference type="PANTHER" id="PTHR42783:SF3">
    <property type="entry name" value="GLUTAMATE SYNTHASE [NADPH] SMALL CHAIN-RELATED"/>
    <property type="match status" value="1"/>
</dbReference>
<name>X1IW15_9ZZZZ</name>
<organism evidence="3">
    <name type="scientific">marine sediment metagenome</name>
    <dbReference type="NCBI Taxonomy" id="412755"/>
    <lineage>
        <taxon>unclassified sequences</taxon>
        <taxon>metagenomes</taxon>
        <taxon>ecological metagenomes</taxon>
    </lineage>
</organism>
<accession>X1IW15</accession>
<reference evidence="3" key="1">
    <citation type="journal article" date="2014" name="Front. Microbiol.">
        <title>High frequency of phylogenetically diverse reductive dehalogenase-homologous genes in deep subseafloor sedimentary metagenomes.</title>
        <authorList>
            <person name="Kawai M."/>
            <person name="Futagami T."/>
            <person name="Toyoda A."/>
            <person name="Takaki Y."/>
            <person name="Nishi S."/>
            <person name="Hori S."/>
            <person name="Arai W."/>
            <person name="Tsubouchi T."/>
            <person name="Morono Y."/>
            <person name="Uchiyama I."/>
            <person name="Ito T."/>
            <person name="Fujiyama A."/>
            <person name="Inagaki F."/>
            <person name="Takami H."/>
        </authorList>
    </citation>
    <scope>NUCLEOTIDE SEQUENCE</scope>
    <source>
        <strain evidence="3">Expedition CK06-06</strain>
    </source>
</reference>
<dbReference type="InterPro" id="IPR023753">
    <property type="entry name" value="FAD/NAD-binding_dom"/>
</dbReference>
<proteinExistence type="predicted"/>
<dbReference type="Pfam" id="PF07992">
    <property type="entry name" value="Pyr_redox_2"/>
    <property type="match status" value="1"/>
</dbReference>
<feature type="non-terminal residue" evidence="3">
    <location>
        <position position="1"/>
    </location>
</feature>
<dbReference type="PRINTS" id="PR00419">
    <property type="entry name" value="ADXRDTASE"/>
</dbReference>
<dbReference type="GO" id="GO:0051536">
    <property type="term" value="F:iron-sulfur cluster binding"/>
    <property type="evidence" value="ECO:0007669"/>
    <property type="project" value="InterPro"/>
</dbReference>
<feature type="domain" description="FAD/NAD(P)-binding" evidence="1">
    <location>
        <begin position="72"/>
        <end position="236"/>
    </location>
</feature>
<dbReference type="Pfam" id="PF14691">
    <property type="entry name" value="Fer4_20"/>
    <property type="match status" value="1"/>
</dbReference>
<dbReference type="GO" id="GO:0016491">
    <property type="term" value="F:oxidoreductase activity"/>
    <property type="evidence" value="ECO:0007669"/>
    <property type="project" value="InterPro"/>
</dbReference>
<protein>
    <recommendedName>
        <fullName evidence="4">FAD/NAD(P)-binding domain-containing protein</fullName>
    </recommendedName>
</protein>
<evidence type="ECO:0008006" key="4">
    <source>
        <dbReference type="Google" id="ProtNLM"/>
    </source>
</evidence>
<evidence type="ECO:0000313" key="3">
    <source>
        <dbReference type="EMBL" id="GAH86626.1"/>
    </source>
</evidence>
<dbReference type="SUPFAM" id="SSF51971">
    <property type="entry name" value="Nucleotide-binding domain"/>
    <property type="match status" value="1"/>
</dbReference>